<dbReference type="Gene3D" id="3.40.630.30">
    <property type="match status" value="1"/>
</dbReference>
<dbReference type="Pfam" id="PF13302">
    <property type="entry name" value="Acetyltransf_3"/>
    <property type="match status" value="1"/>
</dbReference>
<dbReference type="EMBL" id="CP017080">
    <property type="protein sequence ID" value="AOH56775.1"/>
    <property type="molecule type" value="Genomic_DNA"/>
</dbReference>
<dbReference type="KEGG" id="bmur:ABE28_020595"/>
<dbReference type="Proteomes" id="UP000077926">
    <property type="component" value="Chromosome"/>
</dbReference>
<dbReference type="RefSeq" id="WP_064462666.1">
    <property type="nucleotide sequence ID" value="NZ_CP017080.1"/>
</dbReference>
<dbReference type="CDD" id="cd04301">
    <property type="entry name" value="NAT_SF"/>
    <property type="match status" value="1"/>
</dbReference>
<evidence type="ECO:0000313" key="2">
    <source>
        <dbReference type="EMBL" id="AOH56775.1"/>
    </source>
</evidence>
<dbReference type="InterPro" id="IPR016181">
    <property type="entry name" value="Acyl_CoA_acyltransferase"/>
</dbReference>
<dbReference type="SUPFAM" id="SSF55729">
    <property type="entry name" value="Acyl-CoA N-acyltransferases (Nat)"/>
    <property type="match status" value="1"/>
</dbReference>
<organism evidence="2 3">
    <name type="scientific">Peribacillus muralis</name>
    <dbReference type="NCBI Taxonomy" id="264697"/>
    <lineage>
        <taxon>Bacteria</taxon>
        <taxon>Bacillati</taxon>
        <taxon>Bacillota</taxon>
        <taxon>Bacilli</taxon>
        <taxon>Bacillales</taxon>
        <taxon>Bacillaceae</taxon>
        <taxon>Peribacillus</taxon>
    </lineage>
</organism>
<accession>A0A1B3XU82</accession>
<dbReference type="GO" id="GO:0016747">
    <property type="term" value="F:acyltransferase activity, transferring groups other than amino-acyl groups"/>
    <property type="evidence" value="ECO:0007669"/>
    <property type="project" value="InterPro"/>
</dbReference>
<keyword evidence="2" id="KW-0808">Transferase</keyword>
<reference evidence="2 3" key="1">
    <citation type="submission" date="2016-08" db="EMBL/GenBank/DDBJ databases">
        <title>Complete genome sequence of Bacillus muralis G25-68, a strain with toxicity to nematodes.</title>
        <authorList>
            <person name="Zheng Z."/>
        </authorList>
    </citation>
    <scope>NUCLEOTIDE SEQUENCE [LARGE SCALE GENOMIC DNA]</scope>
    <source>
        <strain evidence="2 3">G25-68</strain>
    </source>
</reference>
<gene>
    <name evidence="2" type="ORF">ABE28_020595</name>
</gene>
<dbReference type="OrthoDB" id="9795206at2"/>
<sequence length="177" mass="20398">MIELQYFERSNIEQLINWIPSAEFTLQWGGPAFQYPLTSEQLEKYLEEANKEDSDTYIYKVIDQESQKVIGHISLGRVDRVHKSARVGKVLVGSSEVRGKGIGSEMMKAVLTIAFEELKLHKVTLGVFDFNASAIRCYENAGFVREGFLRDARKNGDEYWNLIEMGILENEWREINK</sequence>
<protein>
    <submittedName>
        <fullName evidence="2">GNAT family N-acetyltransferase</fullName>
    </submittedName>
</protein>
<dbReference type="AlphaFoldDB" id="A0A1B3XU82"/>
<proteinExistence type="predicted"/>
<dbReference type="InterPro" id="IPR000182">
    <property type="entry name" value="GNAT_dom"/>
</dbReference>
<dbReference type="PANTHER" id="PTHR43415">
    <property type="entry name" value="SPERMIDINE N(1)-ACETYLTRANSFERASE"/>
    <property type="match status" value="1"/>
</dbReference>
<evidence type="ECO:0000259" key="1">
    <source>
        <dbReference type="PROSITE" id="PS51186"/>
    </source>
</evidence>
<feature type="domain" description="N-acetyltransferase" evidence="1">
    <location>
        <begin position="2"/>
        <end position="166"/>
    </location>
</feature>
<keyword evidence="3" id="KW-1185">Reference proteome</keyword>
<dbReference type="STRING" id="264697.ABE28_020595"/>
<name>A0A1B3XU82_9BACI</name>
<dbReference type="PROSITE" id="PS51186">
    <property type="entry name" value="GNAT"/>
    <property type="match status" value="1"/>
</dbReference>
<dbReference type="PANTHER" id="PTHR43415:SF5">
    <property type="entry name" value="ACETYLTRANSFERASE"/>
    <property type="match status" value="1"/>
</dbReference>
<evidence type="ECO:0000313" key="3">
    <source>
        <dbReference type="Proteomes" id="UP000077926"/>
    </source>
</evidence>